<comment type="caution">
    <text evidence="3">The sequence shown here is derived from an EMBL/GenBank/DDBJ whole genome shotgun (WGS) entry which is preliminary data.</text>
</comment>
<gene>
    <name evidence="3" type="ORF">BK022_17590</name>
</gene>
<evidence type="ECO:0000259" key="2">
    <source>
        <dbReference type="PROSITE" id="PS51352"/>
    </source>
</evidence>
<dbReference type="Gene3D" id="3.40.30.10">
    <property type="entry name" value="Glutaredoxin"/>
    <property type="match status" value="1"/>
</dbReference>
<feature type="domain" description="Thioredoxin" evidence="2">
    <location>
        <begin position="15"/>
        <end position="131"/>
    </location>
</feature>
<accession>A0A1S1P3M6</accession>
<dbReference type="Proteomes" id="UP000180215">
    <property type="component" value="Unassembled WGS sequence"/>
</dbReference>
<proteinExistence type="predicted"/>
<dbReference type="SUPFAM" id="SSF52833">
    <property type="entry name" value="Thioredoxin-like"/>
    <property type="match status" value="1"/>
</dbReference>
<dbReference type="InterPro" id="IPR036249">
    <property type="entry name" value="Thioredoxin-like_sf"/>
</dbReference>
<dbReference type="PANTHER" id="PTHR45663">
    <property type="entry name" value="GEO12009P1"/>
    <property type="match status" value="1"/>
</dbReference>
<feature type="signal peptide" evidence="1">
    <location>
        <begin position="1"/>
        <end position="25"/>
    </location>
</feature>
<organism evidence="3 4">
    <name type="scientific">Methylorubrum extorquens</name>
    <name type="common">Methylobacterium dichloromethanicum</name>
    <name type="synonym">Methylobacterium extorquens</name>
    <dbReference type="NCBI Taxonomy" id="408"/>
    <lineage>
        <taxon>Bacteria</taxon>
        <taxon>Pseudomonadati</taxon>
        <taxon>Pseudomonadota</taxon>
        <taxon>Alphaproteobacteria</taxon>
        <taxon>Hyphomicrobiales</taxon>
        <taxon>Methylobacteriaceae</taxon>
        <taxon>Methylorubrum</taxon>
    </lineage>
</organism>
<dbReference type="Pfam" id="PF00085">
    <property type="entry name" value="Thioredoxin"/>
    <property type="match status" value="1"/>
</dbReference>
<dbReference type="PROSITE" id="PS51352">
    <property type="entry name" value="THIOREDOXIN_2"/>
    <property type="match status" value="1"/>
</dbReference>
<dbReference type="AlphaFoldDB" id="A0A1S1P3M6"/>
<dbReference type="InterPro" id="IPR013766">
    <property type="entry name" value="Thioredoxin_domain"/>
</dbReference>
<reference evidence="3 4" key="1">
    <citation type="submission" date="2016-10" db="EMBL/GenBank/DDBJ databases">
        <title>Draft genome sequence of Methylobacterium extorquens CP3, a seed endophyte of Crotalaria pumila with plant growth-promoting and metal tolerance properties.</title>
        <authorList>
            <person name="Sanchez-Lopez A.S."/>
            <person name="Van Hamme J.D."/>
            <person name="Thijs S."/>
            <person name="Mcammond B.M."/>
            <person name="Stevens V."/>
            <person name="Gonzalez-Chavez M.D.C."/>
            <person name="Vangronsveld J."/>
        </authorList>
    </citation>
    <scope>NUCLEOTIDE SEQUENCE [LARGE SCALE GENOMIC DNA]</scope>
    <source>
        <strain evidence="3 4">CP3</strain>
    </source>
</reference>
<dbReference type="EMBL" id="MNAO01000235">
    <property type="protein sequence ID" value="OHV15645.1"/>
    <property type="molecule type" value="Genomic_DNA"/>
</dbReference>
<evidence type="ECO:0000256" key="1">
    <source>
        <dbReference type="SAM" id="SignalP"/>
    </source>
</evidence>
<dbReference type="CDD" id="cd02947">
    <property type="entry name" value="TRX_family"/>
    <property type="match status" value="1"/>
</dbReference>
<evidence type="ECO:0000313" key="3">
    <source>
        <dbReference type="EMBL" id="OHV15645.1"/>
    </source>
</evidence>
<protein>
    <submittedName>
        <fullName evidence="3">Thiol reductase thioredoxin</fullName>
    </submittedName>
</protein>
<dbReference type="GO" id="GO:0015035">
    <property type="term" value="F:protein-disulfide reductase activity"/>
    <property type="evidence" value="ECO:0007669"/>
    <property type="project" value="TreeGrafter"/>
</dbReference>
<feature type="chain" id="PRO_5011983551" evidence="1">
    <location>
        <begin position="26"/>
        <end position="131"/>
    </location>
</feature>
<sequence>MTNRRHVLVLAAALLAGGRPGAGQAADSTAYDQSAFEAAQAAGRPILVQISAPWCPICRAQKPVLAALSADPRFKTLAVFTIDFDAQRDLVRRFGAQMQSTLIVYKGGTEVARSVGETQPEWIEQLLEKAL</sequence>
<name>A0A1S1P3M6_METEX</name>
<evidence type="ECO:0000313" key="4">
    <source>
        <dbReference type="Proteomes" id="UP000180215"/>
    </source>
</evidence>
<keyword evidence="1" id="KW-0732">Signal</keyword>
<dbReference type="PANTHER" id="PTHR45663:SF11">
    <property type="entry name" value="GEO12009P1"/>
    <property type="match status" value="1"/>
</dbReference>
<dbReference type="GO" id="GO:0005737">
    <property type="term" value="C:cytoplasm"/>
    <property type="evidence" value="ECO:0007669"/>
    <property type="project" value="TreeGrafter"/>
</dbReference>